<dbReference type="EMBL" id="SAWZ01000003">
    <property type="protein sequence ID" value="RXR06612.1"/>
    <property type="molecule type" value="Genomic_DNA"/>
</dbReference>
<dbReference type="OrthoDB" id="5986765at2"/>
<keyword evidence="2" id="KW-1185">Reference proteome</keyword>
<dbReference type="RefSeq" id="WP_129470718.1">
    <property type="nucleotide sequence ID" value="NZ_SAWZ01000003.1"/>
</dbReference>
<evidence type="ECO:0000313" key="2">
    <source>
        <dbReference type="Proteomes" id="UP000289784"/>
    </source>
</evidence>
<protein>
    <submittedName>
        <fullName evidence="1">Uncharacterized protein</fullName>
    </submittedName>
</protein>
<gene>
    <name evidence="1" type="ORF">EPA99_08225</name>
</gene>
<dbReference type="Proteomes" id="UP000289784">
    <property type="component" value="Unassembled WGS sequence"/>
</dbReference>
<proteinExistence type="predicted"/>
<organism evidence="1 2">
    <name type="scientific">Pseudoxanthomonas composti</name>
    <dbReference type="NCBI Taxonomy" id="2137479"/>
    <lineage>
        <taxon>Bacteria</taxon>
        <taxon>Pseudomonadati</taxon>
        <taxon>Pseudomonadota</taxon>
        <taxon>Gammaproteobacteria</taxon>
        <taxon>Lysobacterales</taxon>
        <taxon>Lysobacteraceae</taxon>
        <taxon>Pseudoxanthomonas</taxon>
    </lineage>
</organism>
<comment type="caution">
    <text evidence="1">The sequence shown here is derived from an EMBL/GenBank/DDBJ whole genome shotgun (WGS) entry which is preliminary data.</text>
</comment>
<reference evidence="1 2" key="1">
    <citation type="submission" date="2019-01" db="EMBL/GenBank/DDBJ databases">
        <title>Pseudoxanthomonas composti sp. nov., isolated from compost.</title>
        <authorList>
            <person name="Yang G."/>
        </authorList>
    </citation>
    <scope>NUCLEOTIDE SEQUENCE [LARGE SCALE GENOMIC DNA]</scope>
    <source>
        <strain evidence="1 2">GSS15</strain>
    </source>
</reference>
<dbReference type="AlphaFoldDB" id="A0A4Q1JWD5"/>
<name>A0A4Q1JWD5_9GAMM</name>
<accession>A0A4Q1JWD5</accession>
<evidence type="ECO:0000313" key="1">
    <source>
        <dbReference type="EMBL" id="RXR06612.1"/>
    </source>
</evidence>
<sequence>MDTKFFMTQDSTGERQRVRILDADGSGPDAPGHSPQRYALEDGSPVLRVDNETFQVVGTGAYVTLVRE</sequence>